<feature type="transmembrane region" description="Helical" evidence="7">
    <location>
        <begin position="339"/>
        <end position="356"/>
    </location>
</feature>
<dbReference type="CDD" id="cd06173">
    <property type="entry name" value="MFS_MefA_like"/>
    <property type="match status" value="1"/>
</dbReference>
<dbReference type="SUPFAM" id="SSF103473">
    <property type="entry name" value="MFS general substrate transporter"/>
    <property type="match status" value="1"/>
</dbReference>
<reference evidence="9" key="1">
    <citation type="submission" date="2018-05" db="EMBL/GenBank/DDBJ databases">
        <authorList>
            <person name="Lanie J.A."/>
            <person name="Ng W.-L."/>
            <person name="Kazmierczak K.M."/>
            <person name="Andrzejewski T.M."/>
            <person name="Davidsen T.M."/>
            <person name="Wayne K.J."/>
            <person name="Tettelin H."/>
            <person name="Glass J.I."/>
            <person name="Rusch D."/>
            <person name="Podicherti R."/>
            <person name="Tsui H.-C.T."/>
            <person name="Winkler M.E."/>
        </authorList>
    </citation>
    <scope>NUCLEOTIDE SEQUENCE</scope>
</reference>
<feature type="transmembrane region" description="Helical" evidence="7">
    <location>
        <begin position="98"/>
        <end position="118"/>
    </location>
</feature>
<dbReference type="EMBL" id="UINC01018489">
    <property type="protein sequence ID" value="SVA77707.1"/>
    <property type="molecule type" value="Genomic_DNA"/>
</dbReference>
<evidence type="ECO:0000256" key="4">
    <source>
        <dbReference type="ARBA" id="ARBA00022692"/>
    </source>
</evidence>
<feature type="non-terminal residue" evidence="9">
    <location>
        <position position="1"/>
    </location>
</feature>
<evidence type="ECO:0000256" key="6">
    <source>
        <dbReference type="ARBA" id="ARBA00023136"/>
    </source>
</evidence>
<keyword evidence="6 7" id="KW-0472">Membrane</keyword>
<protein>
    <recommendedName>
        <fullName evidence="8">Major facilitator superfamily (MFS) profile domain-containing protein</fullName>
    </recommendedName>
</protein>
<dbReference type="PROSITE" id="PS50850">
    <property type="entry name" value="MFS"/>
    <property type="match status" value="1"/>
</dbReference>
<keyword evidence="3" id="KW-1003">Cell membrane</keyword>
<evidence type="ECO:0000313" key="9">
    <source>
        <dbReference type="EMBL" id="SVA77707.1"/>
    </source>
</evidence>
<name>A0A381YMH0_9ZZZZ</name>
<feature type="transmembrane region" description="Helical" evidence="7">
    <location>
        <begin position="426"/>
        <end position="445"/>
    </location>
</feature>
<feature type="transmembrane region" description="Helical" evidence="7">
    <location>
        <begin position="210"/>
        <end position="239"/>
    </location>
</feature>
<keyword evidence="4 7" id="KW-0812">Transmembrane</keyword>
<dbReference type="Gene3D" id="1.20.1250.20">
    <property type="entry name" value="MFS general substrate transporter like domains"/>
    <property type="match status" value="1"/>
</dbReference>
<dbReference type="PANTHER" id="PTHR23513">
    <property type="entry name" value="INTEGRAL MEMBRANE EFFLUX PROTEIN-RELATED"/>
    <property type="match status" value="1"/>
</dbReference>
<dbReference type="GO" id="GO:0022857">
    <property type="term" value="F:transmembrane transporter activity"/>
    <property type="evidence" value="ECO:0007669"/>
    <property type="project" value="InterPro"/>
</dbReference>
<dbReference type="Pfam" id="PF05977">
    <property type="entry name" value="MFS_3"/>
    <property type="match status" value="1"/>
</dbReference>
<evidence type="ECO:0000256" key="1">
    <source>
        <dbReference type="ARBA" id="ARBA00004651"/>
    </source>
</evidence>
<dbReference type="GO" id="GO:0005886">
    <property type="term" value="C:plasma membrane"/>
    <property type="evidence" value="ECO:0007669"/>
    <property type="project" value="UniProtKB-SubCell"/>
</dbReference>
<feature type="transmembrane region" description="Helical" evidence="7">
    <location>
        <begin position="130"/>
        <end position="151"/>
    </location>
</feature>
<feature type="transmembrane region" description="Helical" evidence="7">
    <location>
        <begin position="362"/>
        <end position="385"/>
    </location>
</feature>
<evidence type="ECO:0000259" key="8">
    <source>
        <dbReference type="PROSITE" id="PS50850"/>
    </source>
</evidence>
<dbReference type="InterPro" id="IPR020846">
    <property type="entry name" value="MFS_dom"/>
</dbReference>
<sequence>VSGHADINVFFITKGMFGFQTASEFCGVGSQWLFMAKNSGLNTEPSIEIPSNDIGFLGALRDSSLRRFAGTTLMWGTGHQLITVSQGYLLFELTGSTLWLAALGAAVGIPNVIVAILAGMLADRVSRKRLLMVGAMVAGIPMLAVVLLLIFDSLEPWHLLIAGGAQGSALAVDWISRLSLLPDVVPKGILVRAVSIDQSAFNGARVVAPIIGGFILAISGPTAAYGVIVGLFGLVIMAYRTFRPHTQLQPVAHRGIVEDLRDVGRVLGSNLILRLNLMFTAVNALVLGGLIFIIPAFAKDVYETGETGLGYLFSAVGLGALVGALTMSWTGGVKRAGPALLVTDVLFGAFVVAWAFSSTMALALPIAFLLGYFNAVHIALGIAVIQVNVPAAVRGRVIGAYELAWSAFPLGGLVSGSLAAAFNLRYSLTILACGLVVFTVVVMLLSSQFRQLRIDSS</sequence>
<organism evidence="9">
    <name type="scientific">marine metagenome</name>
    <dbReference type="NCBI Taxonomy" id="408172"/>
    <lineage>
        <taxon>unclassified sequences</taxon>
        <taxon>metagenomes</taxon>
        <taxon>ecological metagenomes</taxon>
    </lineage>
</organism>
<feature type="transmembrane region" description="Helical" evidence="7">
    <location>
        <begin position="309"/>
        <end position="327"/>
    </location>
</feature>
<dbReference type="PANTHER" id="PTHR23513:SF9">
    <property type="entry name" value="ENTEROBACTIN EXPORTER ENTS"/>
    <property type="match status" value="1"/>
</dbReference>
<evidence type="ECO:0000256" key="2">
    <source>
        <dbReference type="ARBA" id="ARBA00022448"/>
    </source>
</evidence>
<evidence type="ECO:0000256" key="5">
    <source>
        <dbReference type="ARBA" id="ARBA00022989"/>
    </source>
</evidence>
<keyword evidence="2" id="KW-0813">Transport</keyword>
<dbReference type="InterPro" id="IPR036259">
    <property type="entry name" value="MFS_trans_sf"/>
</dbReference>
<evidence type="ECO:0000256" key="3">
    <source>
        <dbReference type="ARBA" id="ARBA00022475"/>
    </source>
</evidence>
<dbReference type="AlphaFoldDB" id="A0A381YMH0"/>
<evidence type="ECO:0000256" key="7">
    <source>
        <dbReference type="SAM" id="Phobius"/>
    </source>
</evidence>
<accession>A0A381YMH0</accession>
<feature type="transmembrane region" description="Helical" evidence="7">
    <location>
        <begin position="397"/>
        <end position="420"/>
    </location>
</feature>
<feature type="transmembrane region" description="Helical" evidence="7">
    <location>
        <begin position="275"/>
        <end position="297"/>
    </location>
</feature>
<feature type="domain" description="Major facilitator superfamily (MFS) profile" evidence="8">
    <location>
        <begin position="269"/>
        <end position="457"/>
    </location>
</feature>
<dbReference type="InterPro" id="IPR010290">
    <property type="entry name" value="TM_effector"/>
</dbReference>
<gene>
    <name evidence="9" type="ORF">METZ01_LOCUS130561</name>
</gene>
<comment type="subcellular location">
    <subcellularLocation>
        <location evidence="1">Cell membrane</location>
        <topology evidence="1">Multi-pass membrane protein</topology>
    </subcellularLocation>
</comment>
<proteinExistence type="predicted"/>
<keyword evidence="5 7" id="KW-1133">Transmembrane helix</keyword>